<dbReference type="PaxDb" id="4577-GRMZM2G103223_P01"/>
<accession>A0A1D6QAA3</accession>
<dbReference type="Gene3D" id="3.40.30.10">
    <property type="entry name" value="Glutaredoxin"/>
    <property type="match status" value="1"/>
</dbReference>
<organism evidence="1">
    <name type="scientific">Zea mays</name>
    <name type="common">Maize</name>
    <dbReference type="NCBI Taxonomy" id="4577"/>
    <lineage>
        <taxon>Eukaryota</taxon>
        <taxon>Viridiplantae</taxon>
        <taxon>Streptophyta</taxon>
        <taxon>Embryophyta</taxon>
        <taxon>Tracheophyta</taxon>
        <taxon>Spermatophyta</taxon>
        <taxon>Magnoliopsida</taxon>
        <taxon>Liliopsida</taxon>
        <taxon>Poales</taxon>
        <taxon>Poaceae</taxon>
        <taxon>PACMAD clade</taxon>
        <taxon>Panicoideae</taxon>
        <taxon>Andropogonodae</taxon>
        <taxon>Andropogoneae</taxon>
        <taxon>Tripsacinae</taxon>
        <taxon>Zea</taxon>
    </lineage>
</organism>
<dbReference type="PANTHER" id="PTHR45950">
    <property type="entry name" value="HOMEOBOX-LEUCINE ZIPPER PROTEIN ATHB-14"/>
    <property type="match status" value="1"/>
</dbReference>
<protein>
    <submittedName>
        <fullName evidence="1">Plant/F8L15-130 protein</fullName>
    </submittedName>
</protein>
<dbReference type="EMBL" id="CM000780">
    <property type="protein sequence ID" value="AQK55265.1"/>
    <property type="molecule type" value="Genomic_DNA"/>
</dbReference>
<dbReference type="CDD" id="cd02947">
    <property type="entry name" value="TRX_family"/>
    <property type="match status" value="1"/>
</dbReference>
<dbReference type="InterPro" id="IPR044830">
    <property type="entry name" value="HD-Zip_III"/>
</dbReference>
<dbReference type="SUPFAM" id="SSF52833">
    <property type="entry name" value="Thioredoxin-like"/>
    <property type="match status" value="1"/>
</dbReference>
<dbReference type="PANTHER" id="PTHR45950:SF7">
    <property type="entry name" value="HOMEOBOX-LEUCINE ZIPPER PROTEIN ATHB-14"/>
    <property type="match status" value="1"/>
</dbReference>
<evidence type="ECO:0000313" key="1">
    <source>
        <dbReference type="EMBL" id="AQK55265.1"/>
    </source>
</evidence>
<dbReference type="InterPro" id="IPR036249">
    <property type="entry name" value="Thioredoxin-like_sf"/>
</dbReference>
<dbReference type="GO" id="GO:0003700">
    <property type="term" value="F:DNA-binding transcription factor activity"/>
    <property type="evidence" value="ECO:0007669"/>
    <property type="project" value="InterPro"/>
</dbReference>
<reference evidence="1" key="1">
    <citation type="submission" date="2015-12" db="EMBL/GenBank/DDBJ databases">
        <title>Update maize B73 reference genome by single molecule sequencing technologies.</title>
        <authorList>
            <consortium name="Maize Genome Sequencing Project"/>
            <person name="Ware D."/>
        </authorList>
    </citation>
    <scope>NUCLEOTIDE SEQUENCE</scope>
    <source>
        <tissue evidence="1">Seedling</tissue>
    </source>
</reference>
<name>A0A1D6QAA3_MAIZE</name>
<dbReference type="AlphaFoldDB" id="A0A1D6QAA3"/>
<dbReference type="ExpressionAtlas" id="A0A1D6QAA3">
    <property type="expression patterns" value="baseline and differential"/>
</dbReference>
<proteinExistence type="predicted"/>
<gene>
    <name evidence="1" type="ORF">ZEAMMB73_Zm00001d051851</name>
</gene>
<sequence>MVIGDHMLLLLAIAEETLAEFLSKATGTAVDWVQMVGMKLGPDSIGIIAVSYNCSGVAAQADQGLVPEPQVVAHFGASWCVMSLSMNYKFEELAQTHPEVLFLYVDVDDVQVQPVWKSPDLRKAQQKSHASLPLVSVLLAQAEGSLGSKTKWERNLHLKWFSWTLELRHVEVYVQIHMLER</sequence>